<protein>
    <submittedName>
        <fullName evidence="1">Uncharacterized protein</fullName>
    </submittedName>
</protein>
<gene>
    <name evidence="1" type="ORF">M9H77_07896</name>
</gene>
<keyword evidence="2" id="KW-1185">Reference proteome</keyword>
<accession>A0ACC0BWJ3</accession>
<comment type="caution">
    <text evidence="1">The sequence shown here is derived from an EMBL/GenBank/DDBJ whole genome shotgun (WGS) entry which is preliminary data.</text>
</comment>
<reference evidence="2" key="1">
    <citation type="journal article" date="2023" name="Nat. Plants">
        <title>Single-cell RNA sequencing provides a high-resolution roadmap for understanding the multicellular compartmentation of specialized metabolism.</title>
        <authorList>
            <person name="Sun S."/>
            <person name="Shen X."/>
            <person name="Li Y."/>
            <person name="Li Y."/>
            <person name="Wang S."/>
            <person name="Li R."/>
            <person name="Zhang H."/>
            <person name="Shen G."/>
            <person name="Guo B."/>
            <person name="Wei J."/>
            <person name="Xu J."/>
            <person name="St-Pierre B."/>
            <person name="Chen S."/>
            <person name="Sun C."/>
        </authorList>
    </citation>
    <scope>NUCLEOTIDE SEQUENCE [LARGE SCALE GENOMIC DNA]</scope>
</reference>
<proteinExistence type="predicted"/>
<evidence type="ECO:0000313" key="1">
    <source>
        <dbReference type="EMBL" id="KAI5676946.1"/>
    </source>
</evidence>
<dbReference type="Proteomes" id="UP001060085">
    <property type="component" value="Linkage Group LG02"/>
</dbReference>
<dbReference type="EMBL" id="CM044702">
    <property type="protein sequence ID" value="KAI5676946.1"/>
    <property type="molecule type" value="Genomic_DNA"/>
</dbReference>
<evidence type="ECO:0000313" key="2">
    <source>
        <dbReference type="Proteomes" id="UP001060085"/>
    </source>
</evidence>
<sequence>MLLGGVCTKTNEVGCFRVVEMSEKRDVVLLEGKQWISVGKENDEHDKNGVKTAKTESTASTGGHLLVTVGQLTIGEFDACFDLSCLPILLVFNLIVARLDSLQGCSDLKKEERSRATNREFTMSMDGHLPTQSHQEGTIDSTRMNLSETL</sequence>
<name>A0ACC0BWJ3_CATRO</name>
<organism evidence="1 2">
    <name type="scientific">Catharanthus roseus</name>
    <name type="common">Madagascar periwinkle</name>
    <name type="synonym">Vinca rosea</name>
    <dbReference type="NCBI Taxonomy" id="4058"/>
    <lineage>
        <taxon>Eukaryota</taxon>
        <taxon>Viridiplantae</taxon>
        <taxon>Streptophyta</taxon>
        <taxon>Embryophyta</taxon>
        <taxon>Tracheophyta</taxon>
        <taxon>Spermatophyta</taxon>
        <taxon>Magnoliopsida</taxon>
        <taxon>eudicotyledons</taxon>
        <taxon>Gunneridae</taxon>
        <taxon>Pentapetalae</taxon>
        <taxon>asterids</taxon>
        <taxon>lamiids</taxon>
        <taxon>Gentianales</taxon>
        <taxon>Apocynaceae</taxon>
        <taxon>Rauvolfioideae</taxon>
        <taxon>Vinceae</taxon>
        <taxon>Catharanthinae</taxon>
        <taxon>Catharanthus</taxon>
    </lineage>
</organism>